<dbReference type="SMART" id="SM00257">
    <property type="entry name" value="LysM"/>
    <property type="match status" value="2"/>
</dbReference>
<dbReference type="PANTHER" id="PTHR33734">
    <property type="entry name" value="LYSM DOMAIN-CONTAINING GPI-ANCHORED PROTEIN 2"/>
    <property type="match status" value="1"/>
</dbReference>
<dbReference type="InterPro" id="IPR008258">
    <property type="entry name" value="Transglycosylase_SLT_dom_1"/>
</dbReference>
<evidence type="ECO:0000313" key="3">
    <source>
        <dbReference type="Proteomes" id="UP000245468"/>
    </source>
</evidence>
<dbReference type="Gene3D" id="3.10.350.10">
    <property type="entry name" value="LysM domain"/>
    <property type="match status" value="2"/>
</dbReference>
<dbReference type="Pfam" id="PF01464">
    <property type="entry name" value="SLT"/>
    <property type="match status" value="1"/>
</dbReference>
<dbReference type="InterPro" id="IPR023346">
    <property type="entry name" value="Lysozyme-like_dom_sf"/>
</dbReference>
<feature type="domain" description="LysM" evidence="1">
    <location>
        <begin position="498"/>
        <end position="542"/>
    </location>
</feature>
<dbReference type="EMBL" id="CP029346">
    <property type="protein sequence ID" value="AWL09519.1"/>
    <property type="molecule type" value="Genomic_DNA"/>
</dbReference>
<protein>
    <recommendedName>
        <fullName evidence="1">LysM domain-containing protein</fullName>
    </recommendedName>
</protein>
<dbReference type="InterPro" id="IPR036779">
    <property type="entry name" value="LysM_dom_sf"/>
</dbReference>
<dbReference type="Proteomes" id="UP000245468">
    <property type="component" value="Chromosome"/>
</dbReference>
<dbReference type="PANTHER" id="PTHR33734:SF22">
    <property type="entry name" value="MEMBRANE-BOUND LYTIC MUREIN TRANSGLYCOSYLASE D"/>
    <property type="match status" value="1"/>
</dbReference>
<dbReference type="SUPFAM" id="SSF53955">
    <property type="entry name" value="Lysozyme-like"/>
    <property type="match status" value="1"/>
</dbReference>
<dbReference type="SUPFAM" id="SSF54106">
    <property type="entry name" value="LysM domain"/>
    <property type="match status" value="2"/>
</dbReference>
<proteinExistence type="predicted"/>
<dbReference type="KEGG" id="psez:HME7025_01667"/>
<dbReference type="GO" id="GO:0008932">
    <property type="term" value="F:lytic endotransglycosylase activity"/>
    <property type="evidence" value="ECO:0007669"/>
    <property type="project" value="TreeGrafter"/>
</dbReference>
<dbReference type="AlphaFoldDB" id="A0A2S2DW16"/>
<name>A0A2S2DW16_9BACT</name>
<gene>
    <name evidence="2" type="ORF">HME7025_01667</name>
</gene>
<dbReference type="InterPro" id="IPR018392">
    <property type="entry name" value="LysM"/>
</dbReference>
<evidence type="ECO:0000313" key="2">
    <source>
        <dbReference type="EMBL" id="AWL09519.1"/>
    </source>
</evidence>
<dbReference type="PROSITE" id="PS51782">
    <property type="entry name" value="LYSM"/>
    <property type="match status" value="2"/>
</dbReference>
<organism evidence="2 3">
    <name type="scientific">Aquirufa nivalisilvae</name>
    <dbReference type="NCBI Taxonomy" id="2516557"/>
    <lineage>
        <taxon>Bacteria</taxon>
        <taxon>Pseudomonadati</taxon>
        <taxon>Bacteroidota</taxon>
        <taxon>Cytophagia</taxon>
        <taxon>Cytophagales</taxon>
        <taxon>Flectobacillaceae</taxon>
        <taxon>Aquirufa</taxon>
    </lineage>
</organism>
<keyword evidence="3" id="KW-1185">Reference proteome</keyword>
<reference evidence="3" key="1">
    <citation type="submission" date="2018-05" db="EMBL/GenBank/DDBJ databases">
        <title>Pseudarcicella sp. HME7025 Genome sequencing and assembly.</title>
        <authorList>
            <person name="Kim H."/>
            <person name="Kang H."/>
            <person name="Joh K."/>
        </authorList>
    </citation>
    <scope>NUCLEOTIDE SEQUENCE [LARGE SCALE GENOMIC DNA]</scope>
    <source>
        <strain evidence="3">HME7025</strain>
    </source>
</reference>
<dbReference type="CDD" id="cd16894">
    <property type="entry name" value="MltD-like"/>
    <property type="match status" value="1"/>
</dbReference>
<dbReference type="Pfam" id="PF01476">
    <property type="entry name" value="LysM"/>
    <property type="match status" value="2"/>
</dbReference>
<sequence length="544" mass="61652">MVILHKIGFKSSHCFVIPLRMNQKKLLFLFLLFVSCSLISVHAITRPDTLSLGNLRVAIHPSAKPILEKEWAMLGANKKFVGMMKEKMRLFFPLIEPILKEGNIPDDFKYLCVQESSLNPNAVSTSNAVGYWQFKLETAKDVGLKVNKEVDERRHIMEATKGAVNYLSRNNTVLDNWLSTLLSYRLGLGTLKKMPLATDWLGKSLIEVDSSTDWYVLRFLAYKHFWETELQLNSQEVTTESPSMITYKQIKGKNLMELSDEWKVSYDDLKKYNSWVLKDWVPDDKEYTLYHPSNVSIFESKGNVSLAAQSSALTASNDTNKLYVETEIPQEALYPKKKHKPILSDKVETRFHTVESGESLSSIARKFDMKLPELLKLNDLEMSSVISLGQKIKIVRKIPMLELIAEQLDEKAKKAPAKVVESKEKQEEAIVEEPKVTIKSTGSSIYIDPAVSREITIRSDAPEKEKKSEVKVVEEAPKTSPVKTVATVETKTTPASPKFHQVKAGETLFRIASQYGISVQKLSDWNKLGKKPTIQVGQKLKIQP</sequence>
<accession>A0A2S2DW16</accession>
<feature type="domain" description="LysM" evidence="1">
    <location>
        <begin position="350"/>
        <end position="394"/>
    </location>
</feature>
<evidence type="ECO:0000259" key="1">
    <source>
        <dbReference type="PROSITE" id="PS51782"/>
    </source>
</evidence>
<dbReference type="CDD" id="cd00118">
    <property type="entry name" value="LysM"/>
    <property type="match status" value="2"/>
</dbReference>
<dbReference type="Gene3D" id="1.10.530.10">
    <property type="match status" value="1"/>
</dbReference>